<comment type="caution">
    <text evidence="4">The sequence shown here is derived from an EMBL/GenBank/DDBJ whole genome shotgun (WGS) entry which is preliminary data.</text>
</comment>
<dbReference type="Pfam" id="PF13431">
    <property type="entry name" value="TPR_17"/>
    <property type="match status" value="1"/>
</dbReference>
<protein>
    <recommendedName>
        <fullName evidence="6">Tetratricopeptide repeat protein</fullName>
    </recommendedName>
</protein>
<dbReference type="InterPro" id="IPR011990">
    <property type="entry name" value="TPR-like_helical_dom_sf"/>
</dbReference>
<organism evidence="4 5">
    <name type="scientific">Entomospira culicis</name>
    <dbReference type="NCBI Taxonomy" id="2719989"/>
    <lineage>
        <taxon>Bacteria</taxon>
        <taxon>Pseudomonadati</taxon>
        <taxon>Spirochaetota</taxon>
        <taxon>Spirochaetia</taxon>
        <taxon>Spirochaetales</taxon>
        <taxon>Spirochaetaceae</taxon>
        <taxon>Entomospira</taxon>
    </lineage>
</organism>
<reference evidence="4" key="1">
    <citation type="submission" date="2020-03" db="EMBL/GenBank/DDBJ databases">
        <title>Spirochaetal bacteria isolated from arthropods constitute a novel genus Entomospira genus novum within the order Spirochaetales.</title>
        <authorList>
            <person name="Grana-Miraglia L."/>
            <person name="Sikutova S."/>
            <person name="Fingerle V."/>
            <person name="Sing A."/>
            <person name="Castillo-Ramirez S."/>
            <person name="Margos G."/>
            <person name="Rudolf I."/>
        </authorList>
    </citation>
    <scope>NUCLEOTIDE SEQUENCE</scope>
    <source>
        <strain evidence="4">BR149</strain>
    </source>
</reference>
<keyword evidence="2 3" id="KW-0802">TPR repeat</keyword>
<evidence type="ECO:0000256" key="3">
    <source>
        <dbReference type="PROSITE-ProRule" id="PRU00339"/>
    </source>
</evidence>
<gene>
    <name evidence="4" type="ORF">HCT48_00950</name>
</gene>
<evidence type="ECO:0008006" key="6">
    <source>
        <dbReference type="Google" id="ProtNLM"/>
    </source>
</evidence>
<dbReference type="RefSeq" id="WP_167694907.1">
    <property type="nucleotide sequence ID" value="NZ_CP118181.1"/>
</dbReference>
<feature type="repeat" description="TPR" evidence="3">
    <location>
        <begin position="51"/>
        <end position="84"/>
    </location>
</feature>
<dbReference type="SMART" id="SM00028">
    <property type="entry name" value="TPR"/>
    <property type="match status" value="3"/>
</dbReference>
<accession>A0A968GGX4</accession>
<keyword evidence="1" id="KW-0677">Repeat</keyword>
<dbReference type="InterPro" id="IPR050498">
    <property type="entry name" value="Ycf3"/>
</dbReference>
<sequence length="217" mass="25106">MKSPYDQRIKEHPEDAKAYYERGVYFLEEPTTLDLAKKDFWRCIDLGDFIADSYSNLALIYDMENDPSQAQVLLEKAVEADPEHTVSWFALGTLHSIYGNHEQALYALARVLAIEMDFHEEDEYLEEDVSFSMEAFALRARIYLEKNENALALAECQASRAFDAEQNECDLLEIVALVRLNQTKEAKKLLQTLLNDEEITLENLKEHPVFSELQEFL</sequence>
<dbReference type="SUPFAM" id="SSF48452">
    <property type="entry name" value="TPR-like"/>
    <property type="match status" value="1"/>
</dbReference>
<name>A0A968GGX4_9SPIO</name>
<keyword evidence="5" id="KW-1185">Reference proteome</keyword>
<evidence type="ECO:0000313" key="4">
    <source>
        <dbReference type="EMBL" id="NIZ68789.1"/>
    </source>
</evidence>
<dbReference type="PANTHER" id="PTHR44858">
    <property type="entry name" value="TETRATRICOPEPTIDE REPEAT PROTEIN 6"/>
    <property type="match status" value="1"/>
</dbReference>
<dbReference type="PROSITE" id="PS50005">
    <property type="entry name" value="TPR"/>
    <property type="match status" value="1"/>
</dbReference>
<dbReference type="EMBL" id="JAATLM010000001">
    <property type="protein sequence ID" value="NIZ68789.1"/>
    <property type="molecule type" value="Genomic_DNA"/>
</dbReference>
<dbReference type="InterPro" id="IPR019734">
    <property type="entry name" value="TPR_rpt"/>
</dbReference>
<evidence type="ECO:0000256" key="1">
    <source>
        <dbReference type="ARBA" id="ARBA00022737"/>
    </source>
</evidence>
<dbReference type="AlphaFoldDB" id="A0A968GGX4"/>
<proteinExistence type="predicted"/>
<dbReference type="PANTHER" id="PTHR44858:SF1">
    <property type="entry name" value="UDP-N-ACETYLGLUCOSAMINE--PEPTIDE N-ACETYLGLUCOSAMINYLTRANSFERASE SPINDLY-RELATED"/>
    <property type="match status" value="1"/>
</dbReference>
<dbReference type="Gene3D" id="1.25.40.10">
    <property type="entry name" value="Tetratricopeptide repeat domain"/>
    <property type="match status" value="1"/>
</dbReference>
<evidence type="ECO:0000313" key="5">
    <source>
        <dbReference type="Proteomes" id="UP000778951"/>
    </source>
</evidence>
<dbReference type="Proteomes" id="UP000778951">
    <property type="component" value="Unassembled WGS sequence"/>
</dbReference>
<evidence type="ECO:0000256" key="2">
    <source>
        <dbReference type="ARBA" id="ARBA00022803"/>
    </source>
</evidence>